<dbReference type="PROSITE" id="PS00373">
    <property type="entry name" value="GART"/>
    <property type="match status" value="1"/>
</dbReference>
<dbReference type="Gene3D" id="3.40.50.12230">
    <property type="match status" value="1"/>
</dbReference>
<dbReference type="GO" id="GO:0004479">
    <property type="term" value="F:methionyl-tRNA formyltransferase activity"/>
    <property type="evidence" value="ECO:0007669"/>
    <property type="project" value="TreeGrafter"/>
</dbReference>
<sequence length="254" mass="29171">MRIVIITQNEPFYLIDSLNYLIDILPKHSQIVGCVVNDVSPFGKKETFFEKAKKTLHVFGFAFFMHYGFKFVKNKFDKSKNIKRFLSVNSISEISLDKHINHQDSIEKIKSFKPDLLISILGNQIFKNQIINLAPKGCLNLHTALLPKYRGLMPTFWVLKNNEKFTGVSVFQVDEGIDSGPIVVQEKVEIGNRSQEELIVHTKKIGMEAIAKAVDLIYKDKVVLINNDASQKTYYSFPTRSDVKEFLTNGKRFY</sequence>
<dbReference type="AlphaFoldDB" id="A0A506PQV0"/>
<dbReference type="SUPFAM" id="SSF53328">
    <property type="entry name" value="Formyltransferase"/>
    <property type="match status" value="1"/>
</dbReference>
<dbReference type="Pfam" id="PF00551">
    <property type="entry name" value="Formyl_trans_N"/>
    <property type="match status" value="1"/>
</dbReference>
<organism evidence="2 3">
    <name type="scientific">Paucihalobacter ruber</name>
    <dbReference type="NCBI Taxonomy" id="2567861"/>
    <lineage>
        <taxon>Bacteria</taxon>
        <taxon>Pseudomonadati</taxon>
        <taxon>Bacteroidota</taxon>
        <taxon>Flavobacteriia</taxon>
        <taxon>Flavobacteriales</taxon>
        <taxon>Flavobacteriaceae</taxon>
        <taxon>Paucihalobacter</taxon>
    </lineage>
</organism>
<accession>A0A506PQV0</accession>
<protein>
    <submittedName>
        <fullName evidence="2">Formyl transferase</fullName>
    </submittedName>
</protein>
<proteinExistence type="predicted"/>
<feature type="domain" description="Formyl transferase N-terminal" evidence="1">
    <location>
        <begin position="100"/>
        <end position="210"/>
    </location>
</feature>
<comment type="caution">
    <text evidence="2">The sequence shown here is derived from an EMBL/GenBank/DDBJ whole genome shotgun (WGS) entry which is preliminary data.</text>
</comment>
<name>A0A506PQV0_9FLAO</name>
<dbReference type="GO" id="GO:0005829">
    <property type="term" value="C:cytosol"/>
    <property type="evidence" value="ECO:0007669"/>
    <property type="project" value="TreeGrafter"/>
</dbReference>
<dbReference type="Proteomes" id="UP000317332">
    <property type="component" value="Unassembled WGS sequence"/>
</dbReference>
<dbReference type="OrthoDB" id="9802815at2"/>
<evidence type="ECO:0000259" key="1">
    <source>
        <dbReference type="Pfam" id="PF00551"/>
    </source>
</evidence>
<gene>
    <name evidence="2" type="ORF">FJ651_03410</name>
</gene>
<dbReference type="CDD" id="cd08369">
    <property type="entry name" value="FMT_core"/>
    <property type="match status" value="1"/>
</dbReference>
<reference evidence="2 3" key="1">
    <citation type="submission" date="2019-06" db="EMBL/GenBank/DDBJ databases">
        <title>Flavobacteriaceae Paucihalobacterium erythroidium CWB-1, complete genome.</title>
        <authorList>
            <person name="Wu S."/>
        </authorList>
    </citation>
    <scope>NUCLEOTIDE SEQUENCE [LARGE SCALE GENOMIC DNA]</scope>
    <source>
        <strain evidence="2 3">CWB-1</strain>
    </source>
</reference>
<dbReference type="RefSeq" id="WP_140988989.1">
    <property type="nucleotide sequence ID" value="NZ_VHIQ01000001.1"/>
</dbReference>
<dbReference type="InterPro" id="IPR002376">
    <property type="entry name" value="Formyl_transf_N"/>
</dbReference>
<dbReference type="InterPro" id="IPR036477">
    <property type="entry name" value="Formyl_transf_N_sf"/>
</dbReference>
<dbReference type="InterPro" id="IPR001555">
    <property type="entry name" value="GART_AS"/>
</dbReference>
<dbReference type="PANTHER" id="PTHR11138">
    <property type="entry name" value="METHIONYL-TRNA FORMYLTRANSFERASE"/>
    <property type="match status" value="1"/>
</dbReference>
<evidence type="ECO:0000313" key="2">
    <source>
        <dbReference type="EMBL" id="TPV35979.1"/>
    </source>
</evidence>
<keyword evidence="2" id="KW-0808">Transferase</keyword>
<keyword evidence="3" id="KW-1185">Reference proteome</keyword>
<dbReference type="PANTHER" id="PTHR11138:SF5">
    <property type="entry name" value="METHIONYL-TRNA FORMYLTRANSFERASE, MITOCHONDRIAL"/>
    <property type="match status" value="1"/>
</dbReference>
<evidence type="ECO:0000313" key="3">
    <source>
        <dbReference type="Proteomes" id="UP000317332"/>
    </source>
</evidence>
<dbReference type="EMBL" id="VHIQ01000001">
    <property type="protein sequence ID" value="TPV35979.1"/>
    <property type="molecule type" value="Genomic_DNA"/>
</dbReference>